<proteinExistence type="predicted"/>
<dbReference type="PATRIC" id="fig|28128.5.peg.1850"/>
<dbReference type="EMBL" id="LRQG01000149">
    <property type="protein sequence ID" value="KXA36858.1"/>
    <property type="molecule type" value="Genomic_DNA"/>
</dbReference>
<gene>
    <name evidence="1" type="ORF">HMPREF3226_01803</name>
</gene>
<dbReference type="STRING" id="28128.HMPREF3226_01803"/>
<evidence type="ECO:0000313" key="1">
    <source>
        <dbReference type="EMBL" id="KXA36858.1"/>
    </source>
</evidence>
<comment type="caution">
    <text evidence="1">The sequence shown here is derived from an EMBL/GenBank/DDBJ whole genome shotgun (WGS) entry which is preliminary data.</text>
</comment>
<name>A0A133Q1V3_9BACT</name>
<dbReference type="OrthoDB" id="1082554at2"/>
<keyword evidence="2" id="KW-1185">Reference proteome</keyword>
<dbReference type="AlphaFoldDB" id="A0A133Q1V3"/>
<reference evidence="2" key="1">
    <citation type="submission" date="2016-01" db="EMBL/GenBank/DDBJ databases">
        <authorList>
            <person name="Mitreva M."/>
            <person name="Pepin K.H."/>
            <person name="Mihindukulasuriya K.A."/>
            <person name="Fulton R."/>
            <person name="Fronick C."/>
            <person name="O'Laughlin M."/>
            <person name="Miner T."/>
            <person name="Herter B."/>
            <person name="Rosa B.A."/>
            <person name="Cordes M."/>
            <person name="Tomlinson C."/>
            <person name="Wollam A."/>
            <person name="Palsikar V.B."/>
            <person name="Mardis E.R."/>
            <person name="Wilson R.K."/>
        </authorList>
    </citation>
    <scope>NUCLEOTIDE SEQUENCE [LARGE SCALE GENOMIC DNA]</scope>
    <source>
        <strain evidence="2">MJR7716</strain>
    </source>
</reference>
<accession>A0A133Q1V3</accession>
<dbReference type="RefSeq" id="WP_060940929.1">
    <property type="nucleotide sequence ID" value="NZ_CALGLL010000262.1"/>
</dbReference>
<protein>
    <submittedName>
        <fullName evidence="1">Uncharacterized protein</fullName>
    </submittedName>
</protein>
<organism evidence="1 2">
    <name type="scientific">Prevotella corporis</name>
    <dbReference type="NCBI Taxonomy" id="28128"/>
    <lineage>
        <taxon>Bacteria</taxon>
        <taxon>Pseudomonadati</taxon>
        <taxon>Bacteroidota</taxon>
        <taxon>Bacteroidia</taxon>
        <taxon>Bacteroidales</taxon>
        <taxon>Prevotellaceae</taxon>
        <taxon>Prevotella</taxon>
    </lineage>
</organism>
<dbReference type="Proteomes" id="UP000070533">
    <property type="component" value="Unassembled WGS sequence"/>
</dbReference>
<evidence type="ECO:0000313" key="2">
    <source>
        <dbReference type="Proteomes" id="UP000070533"/>
    </source>
</evidence>
<sequence>MTTPLIGLLALFVIAFIGWAIAEGKNKAIDFSHSEEELEGYEEMREAYEANGNKELSLKDLIRKNCTTGYKSI</sequence>